<name>A0A940RV91_9ACTN</name>
<keyword evidence="2" id="KW-1185">Reference proteome</keyword>
<accession>A0A940RV91</accession>
<evidence type="ECO:0000313" key="1">
    <source>
        <dbReference type="EMBL" id="MBP0458797.1"/>
    </source>
</evidence>
<dbReference type="RefSeq" id="WP_209340545.1">
    <property type="nucleotide sequence ID" value="NZ_JAGIQL010000052.1"/>
</dbReference>
<reference evidence="1" key="1">
    <citation type="submission" date="2021-03" db="EMBL/GenBank/DDBJ databases">
        <title>Whole genome sequence of Streptomyces bomunensis MMS17-BM035.</title>
        <authorList>
            <person name="Lee J.H."/>
        </authorList>
    </citation>
    <scope>NUCLEOTIDE SEQUENCE</scope>
    <source>
        <strain evidence="1">MMS17-BM035</strain>
    </source>
</reference>
<dbReference type="Proteomes" id="UP000670475">
    <property type="component" value="Unassembled WGS sequence"/>
</dbReference>
<dbReference type="AlphaFoldDB" id="A0A940RV91"/>
<protein>
    <submittedName>
        <fullName evidence="1">Uncharacterized protein</fullName>
    </submittedName>
</protein>
<gene>
    <name evidence="1" type="ORF">JFN87_14995</name>
</gene>
<dbReference type="EMBL" id="JAGIQL010000052">
    <property type="protein sequence ID" value="MBP0458797.1"/>
    <property type="molecule type" value="Genomic_DNA"/>
</dbReference>
<comment type="caution">
    <text evidence="1">The sequence shown here is derived from an EMBL/GenBank/DDBJ whole genome shotgun (WGS) entry which is preliminary data.</text>
</comment>
<proteinExistence type="predicted"/>
<evidence type="ECO:0000313" key="2">
    <source>
        <dbReference type="Proteomes" id="UP000670475"/>
    </source>
</evidence>
<sequence length="75" mass="7390">MSTRSAWAPPLPGAFQVPVAGSGTPVQYEAMVPTPPGASTATRAAARTCGGSSASLAMFGFGRSIAITVSFTATG</sequence>
<organism evidence="1 2">
    <name type="scientific">Streptomyces montanisoli</name>
    <dbReference type="NCBI Taxonomy" id="2798581"/>
    <lineage>
        <taxon>Bacteria</taxon>
        <taxon>Bacillati</taxon>
        <taxon>Actinomycetota</taxon>
        <taxon>Actinomycetes</taxon>
        <taxon>Kitasatosporales</taxon>
        <taxon>Streptomycetaceae</taxon>
        <taxon>Streptomyces</taxon>
    </lineage>
</organism>